<evidence type="ECO:0000256" key="3">
    <source>
        <dbReference type="ARBA" id="ARBA00022888"/>
    </source>
</evidence>
<name>A0AAT9HFC7_9ACTN</name>
<keyword evidence="3" id="KW-0028">Amino-acid biosynthesis</keyword>
<dbReference type="InterPro" id="IPR014729">
    <property type="entry name" value="Rossmann-like_a/b/a_fold"/>
</dbReference>
<gene>
    <name evidence="6" type="ORF">SHKM778_25070</name>
</gene>
<evidence type="ECO:0000259" key="5">
    <source>
        <dbReference type="Pfam" id="PF00733"/>
    </source>
</evidence>
<evidence type="ECO:0000256" key="4">
    <source>
        <dbReference type="ARBA" id="ARBA00048741"/>
    </source>
</evidence>
<dbReference type="EMBL" id="AP035768">
    <property type="protein sequence ID" value="BFO16119.1"/>
    <property type="molecule type" value="Genomic_DNA"/>
</dbReference>
<dbReference type="SUPFAM" id="SSF52402">
    <property type="entry name" value="Adenine nucleotide alpha hydrolases-like"/>
    <property type="match status" value="1"/>
</dbReference>
<evidence type="ECO:0000256" key="1">
    <source>
        <dbReference type="ARBA" id="ARBA00005187"/>
    </source>
</evidence>
<dbReference type="EC" id="6.3.5.4" evidence="2"/>
<evidence type="ECO:0000256" key="2">
    <source>
        <dbReference type="ARBA" id="ARBA00012737"/>
    </source>
</evidence>
<comment type="pathway">
    <text evidence="1">Amino-acid biosynthesis; L-asparagine biosynthesis; L-asparagine from L-aspartate (L-Gln route): step 1/1.</text>
</comment>
<dbReference type="PANTHER" id="PTHR43284:SF1">
    <property type="entry name" value="ASPARAGINE SYNTHETASE"/>
    <property type="match status" value="1"/>
</dbReference>
<dbReference type="Gene3D" id="3.40.50.620">
    <property type="entry name" value="HUPs"/>
    <property type="match status" value="1"/>
</dbReference>
<dbReference type="InterPro" id="IPR001962">
    <property type="entry name" value="Asn_synthase"/>
</dbReference>
<comment type="catalytic activity">
    <reaction evidence="4">
        <text>L-aspartate + L-glutamine + ATP + H2O = L-asparagine + L-glutamate + AMP + diphosphate + H(+)</text>
        <dbReference type="Rhea" id="RHEA:12228"/>
        <dbReference type="ChEBI" id="CHEBI:15377"/>
        <dbReference type="ChEBI" id="CHEBI:15378"/>
        <dbReference type="ChEBI" id="CHEBI:29985"/>
        <dbReference type="ChEBI" id="CHEBI:29991"/>
        <dbReference type="ChEBI" id="CHEBI:30616"/>
        <dbReference type="ChEBI" id="CHEBI:33019"/>
        <dbReference type="ChEBI" id="CHEBI:58048"/>
        <dbReference type="ChEBI" id="CHEBI:58359"/>
        <dbReference type="ChEBI" id="CHEBI:456215"/>
        <dbReference type="EC" id="6.3.5.4"/>
    </reaction>
</comment>
<dbReference type="GO" id="GO:0006529">
    <property type="term" value="P:asparagine biosynthetic process"/>
    <property type="evidence" value="ECO:0007669"/>
    <property type="project" value="UniProtKB-KW"/>
</dbReference>
<protein>
    <recommendedName>
        <fullName evidence="2">asparagine synthase (glutamine-hydrolyzing)</fullName>
        <ecNumber evidence="2">6.3.5.4</ecNumber>
    </recommendedName>
</protein>
<reference evidence="6" key="1">
    <citation type="submission" date="2024-06" db="EMBL/GenBank/DDBJ databases">
        <authorList>
            <consortium name="consrtm"/>
            <person name="Uemura M."/>
            <person name="Terahara T."/>
        </authorList>
    </citation>
    <scope>NUCLEOTIDE SEQUENCE</scope>
    <source>
        <strain evidence="6">KM77-8</strain>
    </source>
</reference>
<reference evidence="6" key="2">
    <citation type="submission" date="2024-07" db="EMBL/GenBank/DDBJ databases">
        <title>Streptomyces haneummycinica sp. nov., a new antibiotic-producing actinobacterium isolated from marine sediment.</title>
        <authorList>
            <person name="Uemura M."/>
            <person name="Hamada M."/>
            <person name="Hirano S."/>
            <person name="Kobayashi K."/>
            <person name="Ohshiro T."/>
            <person name="Kobayashi T."/>
            <person name="Terahara T."/>
        </authorList>
    </citation>
    <scope>NUCLEOTIDE SEQUENCE</scope>
    <source>
        <strain evidence="6">KM77-8</strain>
    </source>
</reference>
<accession>A0AAT9HFC7</accession>
<evidence type="ECO:0000313" key="6">
    <source>
        <dbReference type="EMBL" id="BFO16119.1"/>
    </source>
</evidence>
<organism evidence="6">
    <name type="scientific">Streptomyces haneummycinicus</name>
    <dbReference type="NCBI Taxonomy" id="3074435"/>
    <lineage>
        <taxon>Bacteria</taxon>
        <taxon>Bacillati</taxon>
        <taxon>Actinomycetota</taxon>
        <taxon>Actinomycetes</taxon>
        <taxon>Kitasatosporales</taxon>
        <taxon>Streptomycetaceae</taxon>
        <taxon>Streptomyces</taxon>
    </lineage>
</organism>
<keyword evidence="3" id="KW-0061">Asparagine biosynthesis</keyword>
<dbReference type="GO" id="GO:0005829">
    <property type="term" value="C:cytosol"/>
    <property type="evidence" value="ECO:0007669"/>
    <property type="project" value="TreeGrafter"/>
</dbReference>
<dbReference type="PANTHER" id="PTHR43284">
    <property type="entry name" value="ASPARAGINE SYNTHETASE (GLUTAMINE-HYDROLYZING)"/>
    <property type="match status" value="1"/>
</dbReference>
<dbReference type="InterPro" id="IPR051786">
    <property type="entry name" value="ASN_synthetase/amidase"/>
</dbReference>
<sequence length="152" mass="16774">MRFAKRFLSFAELPEETAFRRSYTMYDRGELLGLIDPDLAGTVDDVLTEHADVYEDNALDDFVNRMCLGDARMFLPGLNLAYTDRSSMAASTEVRVPYVDVEVVRAAFAFPGDRKIAGRQGKAVLKEAATSVLPRRSCTGPRACSARRCGPG</sequence>
<proteinExistence type="predicted"/>
<dbReference type="Pfam" id="PF00733">
    <property type="entry name" value="Asn_synthase"/>
    <property type="match status" value="1"/>
</dbReference>
<feature type="domain" description="Asparagine synthetase" evidence="5">
    <location>
        <begin position="41"/>
        <end position="137"/>
    </location>
</feature>
<dbReference type="AlphaFoldDB" id="A0AAT9HFC7"/>
<dbReference type="GO" id="GO:0004066">
    <property type="term" value="F:asparagine synthase (glutamine-hydrolyzing) activity"/>
    <property type="evidence" value="ECO:0007669"/>
    <property type="project" value="UniProtKB-EC"/>
</dbReference>